<accession>A0A5C3NEZ1</accession>
<reference evidence="2 3" key="1">
    <citation type="journal article" date="2019" name="Nat. Ecol. Evol.">
        <title>Megaphylogeny resolves global patterns of mushroom evolution.</title>
        <authorList>
            <person name="Varga T."/>
            <person name="Krizsan K."/>
            <person name="Foldi C."/>
            <person name="Dima B."/>
            <person name="Sanchez-Garcia M."/>
            <person name="Sanchez-Ramirez S."/>
            <person name="Szollosi G.J."/>
            <person name="Szarkandi J.G."/>
            <person name="Papp V."/>
            <person name="Albert L."/>
            <person name="Andreopoulos W."/>
            <person name="Angelini C."/>
            <person name="Antonin V."/>
            <person name="Barry K.W."/>
            <person name="Bougher N.L."/>
            <person name="Buchanan P."/>
            <person name="Buyck B."/>
            <person name="Bense V."/>
            <person name="Catcheside P."/>
            <person name="Chovatia M."/>
            <person name="Cooper J."/>
            <person name="Damon W."/>
            <person name="Desjardin D."/>
            <person name="Finy P."/>
            <person name="Geml J."/>
            <person name="Haridas S."/>
            <person name="Hughes K."/>
            <person name="Justo A."/>
            <person name="Karasinski D."/>
            <person name="Kautmanova I."/>
            <person name="Kiss B."/>
            <person name="Kocsube S."/>
            <person name="Kotiranta H."/>
            <person name="LaButti K.M."/>
            <person name="Lechner B.E."/>
            <person name="Liimatainen K."/>
            <person name="Lipzen A."/>
            <person name="Lukacs Z."/>
            <person name="Mihaltcheva S."/>
            <person name="Morgado L.N."/>
            <person name="Niskanen T."/>
            <person name="Noordeloos M.E."/>
            <person name="Ohm R.A."/>
            <person name="Ortiz-Santana B."/>
            <person name="Ovrebo C."/>
            <person name="Racz N."/>
            <person name="Riley R."/>
            <person name="Savchenko A."/>
            <person name="Shiryaev A."/>
            <person name="Soop K."/>
            <person name="Spirin V."/>
            <person name="Szebenyi C."/>
            <person name="Tomsovsky M."/>
            <person name="Tulloss R.E."/>
            <person name="Uehling J."/>
            <person name="Grigoriev I.V."/>
            <person name="Vagvolgyi C."/>
            <person name="Papp T."/>
            <person name="Martin F.M."/>
            <person name="Miettinen O."/>
            <person name="Hibbett D.S."/>
            <person name="Nagy L.G."/>
        </authorList>
    </citation>
    <scope>NUCLEOTIDE SEQUENCE [LARGE SCALE GENOMIC DNA]</scope>
    <source>
        <strain evidence="2 3">OMC1185</strain>
    </source>
</reference>
<keyword evidence="3" id="KW-1185">Reference proteome</keyword>
<dbReference type="AlphaFoldDB" id="A0A5C3NEZ1"/>
<evidence type="ECO:0000313" key="2">
    <source>
        <dbReference type="EMBL" id="TFK56314.1"/>
    </source>
</evidence>
<feature type="region of interest" description="Disordered" evidence="1">
    <location>
        <begin position="163"/>
        <end position="194"/>
    </location>
</feature>
<sequence length="353" mass="38992">MRRVLHVPKLPWRLRSDYPFAHDAARDSHPSPGPALEASSFLWPSMALSRTTTIRPPYPARGASAGYGSPGPQCEGALYALISSRHYLSHLAYKDYVSVVLVACQDGDGSQLATHFSPKLVPVKDSRYLSVYNHRVCARINVLQHAIFCVTSKRTPVEYPESSNVLSRAGAPPSRLDFISSQRPRRGQPTEHRAARNPSIFSGRAGMLRPGPSFTGPGWGERVAVYLVCLGQRDAATHSPFTVLHFVSNARAPSRKPGCATSHRTMEMKRVLAPHTPVFADVPRPPGIVVVRTLLSPLGEGIDEDRGVVMQIRCLVTSTGCMIWGCCFIEYHRPRLELTNYALRIAALRCRYV</sequence>
<evidence type="ECO:0000256" key="1">
    <source>
        <dbReference type="SAM" id="MobiDB-lite"/>
    </source>
</evidence>
<dbReference type="Proteomes" id="UP000305948">
    <property type="component" value="Unassembled WGS sequence"/>
</dbReference>
<organism evidence="2 3">
    <name type="scientific">Heliocybe sulcata</name>
    <dbReference type="NCBI Taxonomy" id="5364"/>
    <lineage>
        <taxon>Eukaryota</taxon>
        <taxon>Fungi</taxon>
        <taxon>Dikarya</taxon>
        <taxon>Basidiomycota</taxon>
        <taxon>Agaricomycotina</taxon>
        <taxon>Agaricomycetes</taxon>
        <taxon>Gloeophyllales</taxon>
        <taxon>Gloeophyllaceae</taxon>
        <taxon>Heliocybe</taxon>
    </lineage>
</organism>
<evidence type="ECO:0000313" key="3">
    <source>
        <dbReference type="Proteomes" id="UP000305948"/>
    </source>
</evidence>
<proteinExistence type="predicted"/>
<protein>
    <submittedName>
        <fullName evidence="2">Uncharacterized protein</fullName>
    </submittedName>
</protein>
<gene>
    <name evidence="2" type="ORF">OE88DRAFT_1640293</name>
</gene>
<name>A0A5C3NEZ1_9AGAM</name>
<dbReference type="EMBL" id="ML213503">
    <property type="protein sequence ID" value="TFK56314.1"/>
    <property type="molecule type" value="Genomic_DNA"/>
</dbReference>